<evidence type="ECO:0000313" key="1">
    <source>
        <dbReference type="EMBL" id="KAF9801064.1"/>
    </source>
</evidence>
<comment type="caution">
    <text evidence="1">The sequence shown here is derived from an EMBL/GenBank/DDBJ whole genome shotgun (WGS) entry which is preliminary data.</text>
</comment>
<gene>
    <name evidence="1" type="ORF">IEO21_10215</name>
</gene>
<dbReference type="InterPro" id="IPR032567">
    <property type="entry name" value="RTL1-rel"/>
</dbReference>
<accession>A0A8H7NSV3</accession>
<protein>
    <recommendedName>
        <fullName evidence="3">Reverse transcriptase domain-containing protein</fullName>
    </recommendedName>
</protein>
<dbReference type="PANTHER" id="PTHR15503">
    <property type="entry name" value="LDOC1 RELATED"/>
    <property type="match status" value="1"/>
</dbReference>
<dbReference type="EMBL" id="JADOXO010000707">
    <property type="protein sequence ID" value="KAF9801064.1"/>
    <property type="molecule type" value="Genomic_DNA"/>
</dbReference>
<dbReference type="InterPro" id="IPR043128">
    <property type="entry name" value="Rev_trsase/Diguanyl_cyclase"/>
</dbReference>
<evidence type="ECO:0000313" key="2">
    <source>
        <dbReference type="Proteomes" id="UP000639403"/>
    </source>
</evidence>
<reference evidence="1" key="2">
    <citation type="journal article" name="Front. Microbiol.">
        <title>Degradative Capacity of Two Strains of Rhodonia placenta: From Phenotype to Genotype.</title>
        <authorList>
            <person name="Kolle M."/>
            <person name="Horta M.A.C."/>
            <person name="Nowrousian M."/>
            <person name="Ohm R.A."/>
            <person name="Benz J.P."/>
            <person name="Pilgard A."/>
        </authorList>
    </citation>
    <scope>NUCLEOTIDE SEQUENCE</scope>
    <source>
        <strain evidence="1">FPRL280</strain>
    </source>
</reference>
<dbReference type="PANTHER" id="PTHR15503:SF22">
    <property type="entry name" value="TRANSPOSON TY3-I GAG POLYPROTEIN"/>
    <property type="match status" value="1"/>
</dbReference>
<dbReference type="Gene3D" id="3.30.70.270">
    <property type="match status" value="1"/>
</dbReference>
<dbReference type="InterPro" id="IPR043502">
    <property type="entry name" value="DNA/RNA_pol_sf"/>
</dbReference>
<name>A0A8H7NSV3_9APHY</name>
<sequence>MTYLRKHNPEIDWAKGEWRYTRCPESCAPKARKTNYDLEDLQMAEFVASILNKDVEEEDADTAKWKSFIPEYLHEFGDIFSQKKSERMPEHKPYDHGIDFEEGAALPRPAKLYPMSPKERNSLDDRYPIPRIADLIDTLSQASIFTKIDLRWGYNNVRIRKGDKWKMAFITH</sequence>
<dbReference type="AlphaFoldDB" id="A0A8H7NSV3"/>
<organism evidence="1 2">
    <name type="scientific">Rhodonia placenta</name>
    <dbReference type="NCBI Taxonomy" id="104341"/>
    <lineage>
        <taxon>Eukaryota</taxon>
        <taxon>Fungi</taxon>
        <taxon>Dikarya</taxon>
        <taxon>Basidiomycota</taxon>
        <taxon>Agaricomycotina</taxon>
        <taxon>Agaricomycetes</taxon>
        <taxon>Polyporales</taxon>
        <taxon>Adustoporiaceae</taxon>
        <taxon>Rhodonia</taxon>
    </lineage>
</organism>
<dbReference type="Proteomes" id="UP000639403">
    <property type="component" value="Unassembled WGS sequence"/>
</dbReference>
<proteinExistence type="predicted"/>
<reference evidence="1" key="1">
    <citation type="submission" date="2020-11" db="EMBL/GenBank/DDBJ databases">
        <authorList>
            <person name="Koelle M."/>
            <person name="Horta M.A.C."/>
            <person name="Nowrousian M."/>
            <person name="Ohm R.A."/>
            <person name="Benz P."/>
            <person name="Pilgard A."/>
        </authorList>
    </citation>
    <scope>NUCLEOTIDE SEQUENCE</scope>
    <source>
        <strain evidence="1">FPRL280</strain>
    </source>
</reference>
<evidence type="ECO:0008006" key="3">
    <source>
        <dbReference type="Google" id="ProtNLM"/>
    </source>
</evidence>
<dbReference type="SUPFAM" id="SSF56672">
    <property type="entry name" value="DNA/RNA polymerases"/>
    <property type="match status" value="1"/>
</dbReference>